<evidence type="ECO:0000256" key="3">
    <source>
        <dbReference type="PROSITE-ProRule" id="PRU00708"/>
    </source>
</evidence>
<dbReference type="GO" id="GO:0003729">
    <property type="term" value="F:mRNA binding"/>
    <property type="evidence" value="ECO:0007669"/>
    <property type="project" value="TreeGrafter"/>
</dbReference>
<dbReference type="InterPro" id="IPR051240">
    <property type="entry name" value="Mito_RNA-Proc/Resp"/>
</dbReference>
<evidence type="ECO:0000313" key="5">
    <source>
        <dbReference type="Proteomes" id="UP001370490"/>
    </source>
</evidence>
<dbReference type="InterPro" id="IPR011990">
    <property type="entry name" value="TPR-like_helical_dom_sf"/>
</dbReference>
<dbReference type="InterPro" id="IPR002885">
    <property type="entry name" value="PPR_rpt"/>
</dbReference>
<gene>
    <name evidence="4" type="ORF">RJ641_017110</name>
</gene>
<dbReference type="Proteomes" id="UP001370490">
    <property type="component" value="Unassembled WGS sequence"/>
</dbReference>
<sequence>MKQAMDTFLDMHRFGLTPDIYTYNTLISGYCKAFDMISADNFINRMCATGWEPDITTYNICIYGLCSSRRINQAVIVLDELVSSGVIRNTVTYNTMMNGVFSDMFEHALILTAKLLKLAFVSNQGMPEMTLLWGHKLSQAGFELNEISYRILDRAYLEHARGCSYLEKNI</sequence>
<name>A0AAN8UZL8_9MAGN</name>
<keyword evidence="5" id="KW-1185">Reference proteome</keyword>
<dbReference type="NCBIfam" id="TIGR00756">
    <property type="entry name" value="PPR"/>
    <property type="match status" value="2"/>
</dbReference>
<feature type="repeat" description="PPR" evidence="3">
    <location>
        <begin position="54"/>
        <end position="88"/>
    </location>
</feature>
<dbReference type="Gene3D" id="1.25.40.10">
    <property type="entry name" value="Tetratricopeptide repeat domain"/>
    <property type="match status" value="1"/>
</dbReference>
<dbReference type="EMBL" id="JBAMMX010000022">
    <property type="protein sequence ID" value="KAK6918688.1"/>
    <property type="molecule type" value="Genomic_DNA"/>
</dbReference>
<evidence type="ECO:0000313" key="4">
    <source>
        <dbReference type="EMBL" id="KAK6918688.1"/>
    </source>
</evidence>
<proteinExistence type="inferred from homology"/>
<dbReference type="PROSITE" id="PS51375">
    <property type="entry name" value="PPR"/>
    <property type="match status" value="2"/>
</dbReference>
<evidence type="ECO:0000256" key="2">
    <source>
        <dbReference type="ARBA" id="ARBA00022737"/>
    </source>
</evidence>
<comment type="caution">
    <text evidence="4">The sequence shown here is derived from an EMBL/GenBank/DDBJ whole genome shotgun (WGS) entry which is preliminary data.</text>
</comment>
<comment type="similarity">
    <text evidence="1">Belongs to the PPR family. P subfamily.</text>
</comment>
<feature type="repeat" description="PPR" evidence="3">
    <location>
        <begin position="19"/>
        <end position="53"/>
    </location>
</feature>
<dbReference type="PANTHER" id="PTHR47933:SF74">
    <property type="entry name" value="PENTATRICOPEPTIDE (PPR) REPEAT PROTEIN"/>
    <property type="match status" value="1"/>
</dbReference>
<accession>A0AAN8UZL8</accession>
<keyword evidence="2" id="KW-0677">Repeat</keyword>
<evidence type="ECO:0000256" key="1">
    <source>
        <dbReference type="ARBA" id="ARBA00007626"/>
    </source>
</evidence>
<protein>
    <submittedName>
        <fullName evidence="4">Pentatricopeptide repeat</fullName>
    </submittedName>
</protein>
<organism evidence="4 5">
    <name type="scientific">Dillenia turbinata</name>
    <dbReference type="NCBI Taxonomy" id="194707"/>
    <lineage>
        <taxon>Eukaryota</taxon>
        <taxon>Viridiplantae</taxon>
        <taxon>Streptophyta</taxon>
        <taxon>Embryophyta</taxon>
        <taxon>Tracheophyta</taxon>
        <taxon>Spermatophyta</taxon>
        <taxon>Magnoliopsida</taxon>
        <taxon>eudicotyledons</taxon>
        <taxon>Gunneridae</taxon>
        <taxon>Pentapetalae</taxon>
        <taxon>Dilleniales</taxon>
        <taxon>Dilleniaceae</taxon>
        <taxon>Dillenia</taxon>
    </lineage>
</organism>
<dbReference type="PANTHER" id="PTHR47933">
    <property type="entry name" value="PENTATRICOPEPTIDE REPEAT-CONTAINING PROTEIN 1, MITOCHONDRIAL"/>
    <property type="match status" value="1"/>
</dbReference>
<reference evidence="4 5" key="1">
    <citation type="submission" date="2023-12" db="EMBL/GenBank/DDBJ databases">
        <title>A high-quality genome assembly for Dillenia turbinata (Dilleniales).</title>
        <authorList>
            <person name="Chanderbali A."/>
        </authorList>
    </citation>
    <scope>NUCLEOTIDE SEQUENCE [LARGE SCALE GENOMIC DNA]</scope>
    <source>
        <strain evidence="4">LSX21</strain>
        <tissue evidence="4">Leaf</tissue>
    </source>
</reference>
<dbReference type="AlphaFoldDB" id="A0AAN8UZL8"/>
<dbReference type="Pfam" id="PF13041">
    <property type="entry name" value="PPR_2"/>
    <property type="match status" value="1"/>
</dbReference>